<evidence type="ECO:0000256" key="10">
    <source>
        <dbReference type="ARBA" id="ARBA00023316"/>
    </source>
</evidence>
<dbReference type="GO" id="GO:0004650">
    <property type="term" value="F:polygalacturonase activity"/>
    <property type="evidence" value="ECO:0007669"/>
    <property type="project" value="InterPro"/>
</dbReference>
<keyword evidence="17" id="KW-1185">Reference proteome</keyword>
<dbReference type="EC" id="3.2.1.67" evidence="13"/>
<dbReference type="PANTHER" id="PTHR31736">
    <property type="match status" value="1"/>
</dbReference>
<dbReference type="GO" id="GO:0000272">
    <property type="term" value="P:polysaccharide catabolic process"/>
    <property type="evidence" value="ECO:0007669"/>
    <property type="project" value="UniProtKB-KW"/>
</dbReference>
<evidence type="ECO:0000256" key="1">
    <source>
        <dbReference type="ARBA" id="ARBA00004613"/>
    </source>
</evidence>
<evidence type="ECO:0000313" key="17">
    <source>
        <dbReference type="Proteomes" id="UP000223968"/>
    </source>
</evidence>
<evidence type="ECO:0000256" key="12">
    <source>
        <dbReference type="ARBA" id="ARBA00037312"/>
    </source>
</evidence>
<dbReference type="Gene3D" id="2.160.20.10">
    <property type="entry name" value="Single-stranded right-handed beta-helix, Pectin lyase-like"/>
    <property type="match status" value="1"/>
</dbReference>
<dbReference type="GO" id="GO:0047911">
    <property type="term" value="F:galacturan 1,4-alpha-galacturonidase activity"/>
    <property type="evidence" value="ECO:0007669"/>
    <property type="project" value="UniProtKB-EC"/>
</dbReference>
<accession>A0A2B7WT10</accession>
<dbReference type="GO" id="GO:0071555">
    <property type="term" value="P:cell wall organization"/>
    <property type="evidence" value="ECO:0007669"/>
    <property type="project" value="UniProtKB-KW"/>
</dbReference>
<protein>
    <recommendedName>
        <fullName evidence="13">galacturonan 1,4-alpha-galacturonidase</fullName>
        <ecNumber evidence="13">3.2.1.67</ecNumber>
    </recommendedName>
</protein>
<evidence type="ECO:0000256" key="7">
    <source>
        <dbReference type="ARBA" id="ARBA00023180"/>
    </source>
</evidence>
<evidence type="ECO:0000256" key="11">
    <source>
        <dbReference type="ARBA" id="ARBA00023326"/>
    </source>
</evidence>
<comment type="function">
    <text evidence="12">Specific in hydrolyzing the terminal glycosidic bond of polygalacturonic acid and oligogalacturonates.</text>
</comment>
<keyword evidence="8" id="KW-0119">Carbohydrate metabolism</keyword>
<sequence length="311" mass="35242">MSMLDISNCETNILGTFTWTTDIRYWFSNSISVEYSSLSTAWRLGGNNFTIRGHYKGLLFGNGQLFYDDSRNQGNKPGRPIALTLWEASNVLIDSLTWRQPQFWHSFIAYSTNITMTNLDMSAISNSQWTTVNTDGTNTWKSSNVVISNWTVTSGDDCIAVKGNSTNIHVSNITCYESGAMVIGSMGNTWQPEYVENVDFEHVKLNHSSNAAWIKTYPGTGYVRNVTFRDIKFKDVNQPIYISPCIYTGQNCDGSRLQISDITWENIRGTARYNVGAGIYCLRSAPCRNLKFRYQYHAVEWRAGAESLLEY</sequence>
<evidence type="ECO:0000256" key="8">
    <source>
        <dbReference type="ARBA" id="ARBA00023277"/>
    </source>
</evidence>
<dbReference type="InterPro" id="IPR000743">
    <property type="entry name" value="Glyco_hydro_28"/>
</dbReference>
<evidence type="ECO:0000256" key="9">
    <source>
        <dbReference type="ARBA" id="ARBA00023295"/>
    </source>
</evidence>
<keyword evidence="6" id="KW-1015">Disulfide bond</keyword>
<dbReference type="STRING" id="1447875.A0A2B7WT10"/>
<evidence type="ECO:0000256" key="14">
    <source>
        <dbReference type="ARBA" id="ARBA00048766"/>
    </source>
</evidence>
<organism evidence="16 17">
    <name type="scientific">Helicocarpus griseus UAMH5409</name>
    <dbReference type="NCBI Taxonomy" id="1447875"/>
    <lineage>
        <taxon>Eukaryota</taxon>
        <taxon>Fungi</taxon>
        <taxon>Dikarya</taxon>
        <taxon>Ascomycota</taxon>
        <taxon>Pezizomycotina</taxon>
        <taxon>Eurotiomycetes</taxon>
        <taxon>Eurotiomycetidae</taxon>
        <taxon>Onygenales</taxon>
        <taxon>Ajellomycetaceae</taxon>
        <taxon>Helicocarpus</taxon>
    </lineage>
</organism>
<proteinExistence type="inferred from homology"/>
<keyword evidence="3" id="KW-0964">Secreted</keyword>
<keyword evidence="10" id="KW-0961">Cell wall biogenesis/degradation</keyword>
<keyword evidence="11" id="KW-0624">Polysaccharide degradation</keyword>
<evidence type="ECO:0000256" key="6">
    <source>
        <dbReference type="ARBA" id="ARBA00023157"/>
    </source>
</evidence>
<dbReference type="EMBL" id="PDNB01000194">
    <property type="protein sequence ID" value="PGG99935.1"/>
    <property type="molecule type" value="Genomic_DNA"/>
</dbReference>
<evidence type="ECO:0000256" key="5">
    <source>
        <dbReference type="ARBA" id="ARBA00022801"/>
    </source>
</evidence>
<keyword evidence="9 15" id="KW-0326">Glycosidase</keyword>
<dbReference type="Pfam" id="PF00295">
    <property type="entry name" value="Glyco_hydro_28"/>
    <property type="match status" value="1"/>
</dbReference>
<dbReference type="GO" id="GO:0005576">
    <property type="term" value="C:extracellular region"/>
    <property type="evidence" value="ECO:0007669"/>
    <property type="project" value="UniProtKB-SubCell"/>
</dbReference>
<keyword evidence="5 15" id="KW-0378">Hydrolase</keyword>
<dbReference type="OrthoDB" id="187139at2759"/>
<comment type="catalytic activity">
    <reaction evidence="14">
        <text>[(1-&gt;4)-alpha-D-galacturonosyl](n) + H2O = alpha-D-galacturonate + [(1-&gt;4)-alpha-D-galacturonosyl](n-1)</text>
        <dbReference type="Rhea" id="RHEA:14117"/>
        <dbReference type="Rhea" id="RHEA-COMP:14570"/>
        <dbReference type="Rhea" id="RHEA-COMP:14572"/>
        <dbReference type="ChEBI" id="CHEBI:15377"/>
        <dbReference type="ChEBI" id="CHEBI:58658"/>
        <dbReference type="ChEBI" id="CHEBI:140523"/>
        <dbReference type="EC" id="3.2.1.67"/>
    </reaction>
</comment>
<dbReference type="InterPro" id="IPR012334">
    <property type="entry name" value="Pectin_lyas_fold"/>
</dbReference>
<comment type="similarity">
    <text evidence="2 15">Belongs to the glycosyl hydrolase 28 family.</text>
</comment>
<reference evidence="16 17" key="1">
    <citation type="submission" date="2017-10" db="EMBL/GenBank/DDBJ databases">
        <title>Comparative genomics in systemic dimorphic fungi from Ajellomycetaceae.</title>
        <authorList>
            <person name="Munoz J.F."/>
            <person name="Mcewen J.G."/>
            <person name="Clay O.K."/>
            <person name="Cuomo C.A."/>
        </authorList>
    </citation>
    <scope>NUCLEOTIDE SEQUENCE [LARGE SCALE GENOMIC DNA]</scope>
    <source>
        <strain evidence="16 17">UAMH5409</strain>
    </source>
</reference>
<evidence type="ECO:0000256" key="15">
    <source>
        <dbReference type="RuleBase" id="RU361169"/>
    </source>
</evidence>
<dbReference type="InterPro" id="IPR011050">
    <property type="entry name" value="Pectin_lyase_fold/virulence"/>
</dbReference>
<evidence type="ECO:0000256" key="13">
    <source>
        <dbReference type="ARBA" id="ARBA00038933"/>
    </source>
</evidence>
<dbReference type="SUPFAM" id="SSF51126">
    <property type="entry name" value="Pectin lyase-like"/>
    <property type="match status" value="1"/>
</dbReference>
<comment type="caution">
    <text evidence="16">The sequence shown here is derived from an EMBL/GenBank/DDBJ whole genome shotgun (WGS) entry which is preliminary data.</text>
</comment>
<keyword evidence="7" id="KW-0325">Glycoprotein</keyword>
<keyword evidence="4" id="KW-0732">Signal</keyword>
<evidence type="ECO:0000256" key="4">
    <source>
        <dbReference type="ARBA" id="ARBA00022729"/>
    </source>
</evidence>
<dbReference type="Proteomes" id="UP000223968">
    <property type="component" value="Unassembled WGS sequence"/>
</dbReference>
<comment type="subcellular location">
    <subcellularLocation>
        <location evidence="1">Secreted</location>
    </subcellularLocation>
</comment>
<dbReference type="AlphaFoldDB" id="A0A2B7WT10"/>
<dbReference type="PANTHER" id="PTHR31736:SF12">
    <property type="entry name" value="EXO-POLYGALACTURONASE, PUTATIVE-RELATED"/>
    <property type="match status" value="1"/>
</dbReference>
<evidence type="ECO:0000313" key="16">
    <source>
        <dbReference type="EMBL" id="PGG99935.1"/>
    </source>
</evidence>
<name>A0A2B7WT10_9EURO</name>
<evidence type="ECO:0000256" key="2">
    <source>
        <dbReference type="ARBA" id="ARBA00008834"/>
    </source>
</evidence>
<evidence type="ECO:0000256" key="3">
    <source>
        <dbReference type="ARBA" id="ARBA00022525"/>
    </source>
</evidence>
<gene>
    <name evidence="16" type="ORF">AJ79_08372</name>
</gene>